<protein>
    <submittedName>
        <fullName evidence="1">Cobalt-precorrin-6 synthase, anaerobic</fullName>
    </submittedName>
</protein>
<name>A0A1W1BGC5_9ZZZZ</name>
<gene>
    <name evidence="1" type="ORF">MNB_SM-5-242</name>
</gene>
<dbReference type="EMBL" id="FPHH01000019">
    <property type="protein sequence ID" value="SFV52610.1"/>
    <property type="molecule type" value="Genomic_DNA"/>
</dbReference>
<accession>A0A1W1BGC5</accession>
<reference evidence="1" key="1">
    <citation type="submission" date="2016-10" db="EMBL/GenBank/DDBJ databases">
        <authorList>
            <person name="de Groot N.N."/>
        </authorList>
    </citation>
    <scope>NUCLEOTIDE SEQUENCE</scope>
</reference>
<evidence type="ECO:0000313" key="1">
    <source>
        <dbReference type="EMBL" id="SFV52610.1"/>
    </source>
</evidence>
<proteinExistence type="predicted"/>
<dbReference type="AlphaFoldDB" id="A0A1W1BGC5"/>
<organism evidence="1">
    <name type="scientific">hydrothermal vent metagenome</name>
    <dbReference type="NCBI Taxonomy" id="652676"/>
    <lineage>
        <taxon>unclassified sequences</taxon>
        <taxon>metagenomes</taxon>
        <taxon>ecological metagenomes</taxon>
    </lineage>
</organism>
<sequence>MIFITSVAKMCKVAQGFKNTHNRYGSIDFALVKEWLQSELGYALDEEEFVTLKGVLQTLSDKYKESFIKLLGVKSAQRLQEWCDAIGVKSKEVQTITLPNEIKEVIQW</sequence>